<evidence type="ECO:0000313" key="14">
    <source>
        <dbReference type="EMBL" id="GAU23457.1"/>
    </source>
</evidence>
<keyword evidence="10" id="KW-1015">Disulfide bond</keyword>
<evidence type="ECO:0000256" key="1">
    <source>
        <dbReference type="ARBA" id="ARBA00004170"/>
    </source>
</evidence>
<evidence type="ECO:0000256" key="4">
    <source>
        <dbReference type="ARBA" id="ARBA00022525"/>
    </source>
</evidence>
<evidence type="ECO:0000256" key="7">
    <source>
        <dbReference type="ARBA" id="ARBA00022737"/>
    </source>
</evidence>
<evidence type="ECO:0000256" key="11">
    <source>
        <dbReference type="ARBA" id="ARBA00038043"/>
    </source>
</evidence>
<accession>A0A2Z6N2Y2</accession>
<dbReference type="PANTHER" id="PTHR48059">
    <property type="entry name" value="POLYGALACTURONASE INHIBITOR 1"/>
    <property type="match status" value="1"/>
</dbReference>
<evidence type="ECO:0000256" key="6">
    <source>
        <dbReference type="ARBA" id="ARBA00022729"/>
    </source>
</evidence>
<evidence type="ECO:0000256" key="8">
    <source>
        <dbReference type="ARBA" id="ARBA00022821"/>
    </source>
</evidence>
<protein>
    <recommendedName>
        <fullName evidence="13">Leucine-rich repeat-containing N-terminal plant-type domain-containing protein</fullName>
    </recommendedName>
</protein>
<dbReference type="InterPro" id="IPR001611">
    <property type="entry name" value="Leu-rich_rpt"/>
</dbReference>
<keyword evidence="8" id="KW-0611">Plant defense</keyword>
<keyword evidence="15" id="KW-1185">Reference proteome</keyword>
<dbReference type="FunFam" id="3.80.10.10:FF:000400">
    <property type="entry name" value="Nuclear pore complex protein NUP107"/>
    <property type="match status" value="1"/>
</dbReference>
<keyword evidence="7" id="KW-0677">Repeat</keyword>
<proteinExistence type="inferred from homology"/>
<dbReference type="GO" id="GO:0016020">
    <property type="term" value="C:membrane"/>
    <property type="evidence" value="ECO:0007669"/>
    <property type="project" value="UniProtKB-SubCell"/>
</dbReference>
<evidence type="ECO:0000256" key="3">
    <source>
        <dbReference type="ARBA" id="ARBA00022512"/>
    </source>
</evidence>
<evidence type="ECO:0000256" key="9">
    <source>
        <dbReference type="ARBA" id="ARBA00023136"/>
    </source>
</evidence>
<feature type="signal peptide" evidence="12">
    <location>
        <begin position="1"/>
        <end position="24"/>
    </location>
</feature>
<evidence type="ECO:0000259" key="13">
    <source>
        <dbReference type="Pfam" id="PF08263"/>
    </source>
</evidence>
<comment type="similarity">
    <text evidence="11">Belongs to the polygalacturonase-inhibiting protein family.</text>
</comment>
<dbReference type="Pfam" id="PF08263">
    <property type="entry name" value="LRRNT_2"/>
    <property type="match status" value="1"/>
</dbReference>
<reference evidence="15" key="1">
    <citation type="journal article" date="2017" name="Front. Plant Sci.">
        <title>Climate Clever Clovers: New Paradigm to Reduce the Environmental Footprint of Ruminants by Breeding Low Methanogenic Forages Utilizing Haplotype Variation.</title>
        <authorList>
            <person name="Kaur P."/>
            <person name="Appels R."/>
            <person name="Bayer P.E."/>
            <person name="Keeble-Gagnere G."/>
            <person name="Wang J."/>
            <person name="Hirakawa H."/>
            <person name="Shirasawa K."/>
            <person name="Vercoe P."/>
            <person name="Stefanova K."/>
            <person name="Durmic Z."/>
            <person name="Nichols P."/>
            <person name="Revell C."/>
            <person name="Isobe S.N."/>
            <person name="Edwards D."/>
            <person name="Erskine W."/>
        </authorList>
    </citation>
    <scope>NUCLEOTIDE SEQUENCE [LARGE SCALE GENOMIC DNA]</scope>
    <source>
        <strain evidence="15">cv. Daliak</strain>
    </source>
</reference>
<dbReference type="EMBL" id="DF973269">
    <property type="protein sequence ID" value="GAU23457.1"/>
    <property type="molecule type" value="Genomic_DNA"/>
</dbReference>
<evidence type="ECO:0000256" key="12">
    <source>
        <dbReference type="SAM" id="SignalP"/>
    </source>
</evidence>
<organism evidence="14 15">
    <name type="scientific">Trifolium subterraneum</name>
    <name type="common">Subterranean clover</name>
    <dbReference type="NCBI Taxonomy" id="3900"/>
    <lineage>
        <taxon>Eukaryota</taxon>
        <taxon>Viridiplantae</taxon>
        <taxon>Streptophyta</taxon>
        <taxon>Embryophyta</taxon>
        <taxon>Tracheophyta</taxon>
        <taxon>Spermatophyta</taxon>
        <taxon>Magnoliopsida</taxon>
        <taxon>eudicotyledons</taxon>
        <taxon>Gunneridae</taxon>
        <taxon>Pentapetalae</taxon>
        <taxon>rosids</taxon>
        <taxon>fabids</taxon>
        <taxon>Fabales</taxon>
        <taxon>Fabaceae</taxon>
        <taxon>Papilionoideae</taxon>
        <taxon>50 kb inversion clade</taxon>
        <taxon>NPAAA clade</taxon>
        <taxon>Hologalegina</taxon>
        <taxon>IRL clade</taxon>
        <taxon>Trifolieae</taxon>
        <taxon>Trifolium</taxon>
    </lineage>
</organism>
<dbReference type="Pfam" id="PF00560">
    <property type="entry name" value="LRR_1"/>
    <property type="match status" value="4"/>
</dbReference>
<dbReference type="InterPro" id="IPR032675">
    <property type="entry name" value="LRR_dom_sf"/>
</dbReference>
<dbReference type="OrthoDB" id="676979at2759"/>
<comment type="subcellular location">
    <subcellularLocation>
        <location evidence="1">Membrane</location>
        <topology evidence="1">Peripheral membrane protein</topology>
    </subcellularLocation>
    <subcellularLocation>
        <location evidence="2">Secreted</location>
        <location evidence="2">Cell wall</location>
    </subcellularLocation>
</comment>
<dbReference type="SUPFAM" id="SSF52058">
    <property type="entry name" value="L domain-like"/>
    <property type="match status" value="1"/>
</dbReference>
<keyword evidence="5" id="KW-0433">Leucine-rich repeat</keyword>
<evidence type="ECO:0000256" key="10">
    <source>
        <dbReference type="ARBA" id="ARBA00023157"/>
    </source>
</evidence>
<keyword evidence="6 12" id="KW-0732">Signal</keyword>
<keyword evidence="9" id="KW-0472">Membrane</keyword>
<keyword evidence="3" id="KW-0134">Cell wall</keyword>
<feature type="domain" description="Leucine-rich repeat-containing N-terminal plant-type" evidence="13">
    <location>
        <begin position="29"/>
        <end position="66"/>
    </location>
</feature>
<gene>
    <name evidence="14" type="ORF">TSUD_331550</name>
</gene>
<keyword evidence="4" id="KW-0964">Secreted</keyword>
<evidence type="ECO:0000256" key="2">
    <source>
        <dbReference type="ARBA" id="ARBA00004191"/>
    </source>
</evidence>
<evidence type="ECO:0000313" key="15">
    <source>
        <dbReference type="Proteomes" id="UP000242715"/>
    </source>
</evidence>
<feature type="chain" id="PRO_5016407120" description="Leucine-rich repeat-containing N-terminal plant-type domain-containing protein" evidence="12">
    <location>
        <begin position="25"/>
        <end position="338"/>
    </location>
</feature>
<name>A0A2Z6N2Y2_TRISU</name>
<dbReference type="PANTHER" id="PTHR48059:SF4">
    <property type="entry name" value="POLYGALACTURONASE INHIBITOR 1-RELATED"/>
    <property type="match status" value="1"/>
</dbReference>
<dbReference type="AlphaFoldDB" id="A0A2Z6N2Y2"/>
<dbReference type="InterPro" id="IPR013210">
    <property type="entry name" value="LRR_N_plant-typ"/>
</dbReference>
<dbReference type="GO" id="GO:0006952">
    <property type="term" value="P:defense response"/>
    <property type="evidence" value="ECO:0007669"/>
    <property type="project" value="UniProtKB-KW"/>
</dbReference>
<dbReference type="Proteomes" id="UP000242715">
    <property type="component" value="Unassembled WGS sequence"/>
</dbReference>
<dbReference type="InterPro" id="IPR051848">
    <property type="entry name" value="PGIP"/>
</dbReference>
<dbReference type="Gene3D" id="3.80.10.10">
    <property type="entry name" value="Ribonuclease Inhibitor"/>
    <property type="match status" value="1"/>
</dbReference>
<sequence length="338" mass="37583">MFSGSNTIVLCFLSLLLLSPVAISQQCNPQDKKALLQIKKDLNNSTLLSSWDPHKGCCGWPMIVCDVTTNRVRWLVLQSPDVPDPRVVGHIPPSVGDLSSLERLEFQNFPKITGPIPSTIAKLKNLKYLTITGTNVYGPIPFFLSQLKNLESIDLSSNMLTGQIPSSLSQLPNINFLNLGNNKLTGAIPDSFGSFKKPSPEIYLYNNKLSGPIPTSLGQIDVERLDLSRNKLVGDASMLFGSNKRLQYLDLSRNLLSFDFSKVNFPKKSLAILNLNHNNIYGNIPVAITKVEDFREFNVSYNLLCGEIPQGGYLHTRFDVFSYYHNKCLCGSPLPKCK</sequence>
<evidence type="ECO:0000256" key="5">
    <source>
        <dbReference type="ARBA" id="ARBA00022614"/>
    </source>
</evidence>